<dbReference type="Pfam" id="PF13639">
    <property type="entry name" value="zf-RING_2"/>
    <property type="match status" value="1"/>
</dbReference>
<feature type="compositionally biased region" description="Acidic residues" evidence="5">
    <location>
        <begin position="37"/>
        <end position="73"/>
    </location>
</feature>
<feature type="compositionally biased region" description="Basic residues" evidence="5">
    <location>
        <begin position="1063"/>
        <end position="1075"/>
    </location>
</feature>
<feature type="compositionally biased region" description="Low complexity" evidence="5">
    <location>
        <begin position="1529"/>
        <end position="1543"/>
    </location>
</feature>
<dbReference type="PANTHER" id="PTHR12618">
    <property type="entry name" value="PHD AND RING FINGER DOMAIN-CONTAINING PROTEIN 1"/>
    <property type="match status" value="1"/>
</dbReference>
<dbReference type="Pfam" id="PF23030">
    <property type="entry name" value="SCAF11-like_C"/>
    <property type="match status" value="1"/>
</dbReference>
<reference evidence="8" key="1">
    <citation type="thesis" date="2020" institute="ProQuest LLC" country="789 East Eisenhower Parkway, Ann Arbor, MI, USA">
        <title>Comparative Genomics and Chromosome Evolution.</title>
        <authorList>
            <person name="Mudd A.B."/>
        </authorList>
    </citation>
    <scope>NUCLEOTIDE SEQUENCE</scope>
    <source>
        <strain evidence="8">1538</strain>
        <tissue evidence="8">Blood</tissue>
    </source>
</reference>
<dbReference type="SMART" id="SM00184">
    <property type="entry name" value="RING"/>
    <property type="match status" value="2"/>
</dbReference>
<feature type="compositionally biased region" description="Polar residues" evidence="5">
    <location>
        <begin position="1230"/>
        <end position="1243"/>
    </location>
</feature>
<evidence type="ECO:0000256" key="3">
    <source>
        <dbReference type="ARBA" id="ARBA00022833"/>
    </source>
</evidence>
<feature type="compositionally biased region" description="Basic and acidic residues" evidence="5">
    <location>
        <begin position="820"/>
        <end position="830"/>
    </location>
</feature>
<feature type="compositionally biased region" description="Low complexity" evidence="5">
    <location>
        <begin position="833"/>
        <end position="850"/>
    </location>
</feature>
<feature type="region of interest" description="Disordered" evidence="5">
    <location>
        <begin position="621"/>
        <end position="651"/>
    </location>
</feature>
<feature type="compositionally biased region" description="Polar residues" evidence="5">
    <location>
        <begin position="1653"/>
        <end position="1674"/>
    </location>
</feature>
<evidence type="ECO:0000256" key="5">
    <source>
        <dbReference type="SAM" id="MobiDB-lite"/>
    </source>
</evidence>
<feature type="compositionally biased region" description="Basic and acidic residues" evidence="5">
    <location>
        <begin position="1042"/>
        <end position="1062"/>
    </location>
</feature>
<accession>A0AAV2ZII4</accession>
<feature type="compositionally biased region" description="Polar residues" evidence="5">
    <location>
        <begin position="539"/>
        <end position="553"/>
    </location>
</feature>
<dbReference type="Pfam" id="PF00628">
    <property type="entry name" value="PHD"/>
    <property type="match status" value="1"/>
</dbReference>
<keyword evidence="1" id="KW-0479">Metal-binding</keyword>
<dbReference type="InterPro" id="IPR019787">
    <property type="entry name" value="Znf_PHD-finger"/>
</dbReference>
<evidence type="ECO:0000256" key="2">
    <source>
        <dbReference type="ARBA" id="ARBA00022771"/>
    </source>
</evidence>
<feature type="compositionally biased region" description="Polar residues" evidence="5">
    <location>
        <begin position="621"/>
        <end position="631"/>
    </location>
</feature>
<dbReference type="InterPro" id="IPR001841">
    <property type="entry name" value="Znf_RING"/>
</dbReference>
<dbReference type="GO" id="GO:0008270">
    <property type="term" value="F:zinc ion binding"/>
    <property type="evidence" value="ECO:0007669"/>
    <property type="project" value="UniProtKB-KW"/>
</dbReference>
<evidence type="ECO:0000259" key="7">
    <source>
        <dbReference type="PROSITE" id="PS50089"/>
    </source>
</evidence>
<keyword evidence="3" id="KW-0862">Zinc</keyword>
<name>A0AAV2ZII4_PYXAD</name>
<feature type="compositionally biased region" description="Basic residues" evidence="5">
    <location>
        <begin position="1087"/>
        <end position="1114"/>
    </location>
</feature>
<dbReference type="SUPFAM" id="SSF57903">
    <property type="entry name" value="FYVE/PHD zinc finger"/>
    <property type="match status" value="1"/>
</dbReference>
<dbReference type="PANTHER" id="PTHR12618:SF20">
    <property type="entry name" value="PHD AND RING FINGER DOMAIN-CONTAINING PROTEIN 1"/>
    <property type="match status" value="1"/>
</dbReference>
<sequence>MDDEENPDNLINRNTSQGRKRCQGPFAASDDEHVVDSEESGSEDEEEDLDEEDGEEEGSDSEEEDDEDEEELPLESSVPLASAADLNDGLSSDEERESCPICLNGFRDQVVGTPENCNHYFCLDCIVEWSKNANSCPVDRITFSCIHIRAHYGGKILKKVPIQKKNETVEEEEDPTNCEVCGRSDREDRLLLCDGCDAGYHMECLTPALNAVPVDEWFCPECAPTHQPDEDQVSEEEVTSLLVDVIPTTSRLRTNIVRTRAIARTRQSERVRASVNRIRTTARNTQNVPRYLLSSVLDETIEAVVAGMNTAVYTRNLTSCPASTRRRRKVGKRGQSKVSKGSRGVGKRRKRRVKKRRGRKQTNRKVSSSHKRIAKSLGICSPTRGTTLPRIQRPSEQTLGSMRGDIGAATLSVFGNPNDLDPFDSNEDVSSPLSPLTAKRRVLSRSALRSHQPVARPISVGLSRGGVAPLALGSVAVAEPVPDLLGSILSGQSMLMMKSSEIVISRDGSLTAKKAGDVTLQRKPSREAVTPADIMESSLPHSGSPTNTSSNTWKPIEQQPPQPNFPSSSLYSLSPSPPLSTSSLDRLSGPSSSVSGGPTFRLKNAFTPRAVQVHSSINRLTSKPGETSRFNGTFHKQELPSKNDFTQPKKPEVMYSSKTPALRLDISEFPRIPKIKREAGNGPSNVGKRLEPSTNKNSETNPLGPIINQLTGRGDNRQIGRFSAAENTERSTRQEAQAHSRNTGGTSASQTASSSSKAPSYSNSSRNIGSSDSGGGGLRITISGGSTNSCRQFSPVSKDPFRTSDGKTPQKVAPTLSATVKKEKTVKNEIYDPFDPTGSDSGSPSSSPERPATPPPPPSTVATTTNTAQSSGVKVGAFRSFKFTSHSSKVSVSKLGPDFSGMSPTNKEPEESKSQTNESPILPPFIKLEKEIKKEVIEEETNEHPPFRISCPLGLKITSDLKAGGTRGFHFDVKDEPPVVSVKPDPDSLPNRTCLQSSSSNKLVWDAENPQEPSNRTSESQKKKVTVKEELKVGSSSTSRPHSQERDSRSASLSIEDKDKDRKYKSKSHKGKRARSDRSSSGSCERSKKKRQKERKKEKKRKRSESRERRRSRSSSRSSSSHRAYNSKKKKKKKRDSRSESPGYSISPDKERKRKHKSDKGCSKEGSSKVKEKKKSKDDRVKQRSKSPQVCKEKDHKSKDKTYFRDTEITRHIVLSPNNNEKTITCTVSFKTESPTLTQTTRTALPKEEEDENDPFLYSERKVSIKDESASELSDRSSGEKIKLEANSPPWSPSLLDSLLPETKSEDVPEPPSPQDASPVNDFHFGSAVASPQNSPTSVTSDIPSPKLQSPHADSLEEAVQPAPVLPVKKEPDDLQWSPSHLDDLLLNELSDDVCSVDAASPDDVDLEEAILMNREGDLKESTVINFSKTAVIPFLQDDENTVETEAGNHINEKTTKSKASEESKSDPLKEKESTSISKTKPQIKRVTWNLHDKASEKETSDQSLSSPCYNTEQNESSSSSEKHRDVKVSSFEPVPSESSTSVAWSLPDKSSQDSGQKSTNQASWDACNKSLAHIVNKPEDKPVVSTIDRHTAQAPDRPAKDASQVPWIATDTPLQVFPQTLPPLPLPPIFPPYAPVSEPTVPCVVQSSRTVLSQTPKAGSLATTNEPKMQVASTGEGKGKSKPKKVEKVKNEEYMKKLHIQERAVEEVKLAIKPFYQKREITKDEYKEILRKAVQKICHSKSGEINPVKVVNLVKGYVDKYKHIRNKSKKPGAVEDHVLGHESPV</sequence>
<feature type="compositionally biased region" description="Basic and acidic residues" evidence="5">
    <location>
        <begin position="1491"/>
        <end position="1501"/>
    </location>
</feature>
<feature type="compositionally biased region" description="Basic residues" evidence="5">
    <location>
        <begin position="1125"/>
        <end position="1136"/>
    </location>
</feature>
<dbReference type="InterPro" id="IPR013083">
    <property type="entry name" value="Znf_RING/FYVE/PHD"/>
</dbReference>
<dbReference type="InterPro" id="IPR019786">
    <property type="entry name" value="Zinc_finger_PHD-type_CS"/>
</dbReference>
<dbReference type="PROSITE" id="PS00518">
    <property type="entry name" value="ZF_RING_1"/>
    <property type="match status" value="1"/>
</dbReference>
<feature type="compositionally biased region" description="Basic and acidic residues" evidence="5">
    <location>
        <begin position="1451"/>
        <end position="1474"/>
    </location>
</feature>
<feature type="compositionally biased region" description="Polar residues" evidence="5">
    <location>
        <begin position="1330"/>
        <end position="1343"/>
    </location>
</feature>
<feature type="region of interest" description="Disordered" evidence="5">
    <location>
        <begin position="1"/>
        <end position="92"/>
    </location>
</feature>
<dbReference type="PROSITE" id="PS50016">
    <property type="entry name" value="ZF_PHD_2"/>
    <property type="match status" value="1"/>
</dbReference>
<feature type="compositionally biased region" description="Polar residues" evidence="5">
    <location>
        <begin position="692"/>
        <end position="701"/>
    </location>
</feature>
<dbReference type="SMART" id="SM00249">
    <property type="entry name" value="PHD"/>
    <property type="match status" value="1"/>
</dbReference>
<dbReference type="InterPro" id="IPR017907">
    <property type="entry name" value="Znf_RING_CS"/>
</dbReference>
<organism evidence="8 9">
    <name type="scientific">Pyxicephalus adspersus</name>
    <name type="common">African bullfrog</name>
    <dbReference type="NCBI Taxonomy" id="30357"/>
    <lineage>
        <taxon>Eukaryota</taxon>
        <taxon>Metazoa</taxon>
        <taxon>Chordata</taxon>
        <taxon>Craniata</taxon>
        <taxon>Vertebrata</taxon>
        <taxon>Euteleostomi</taxon>
        <taxon>Amphibia</taxon>
        <taxon>Batrachia</taxon>
        <taxon>Anura</taxon>
        <taxon>Neobatrachia</taxon>
        <taxon>Ranoidea</taxon>
        <taxon>Pyxicephalidae</taxon>
        <taxon>Pyxicephalinae</taxon>
        <taxon>Pyxicephalus</taxon>
    </lineage>
</organism>
<feature type="compositionally biased region" description="Basic residues" evidence="5">
    <location>
        <begin position="345"/>
        <end position="374"/>
    </location>
</feature>
<dbReference type="Proteomes" id="UP001181693">
    <property type="component" value="Unassembled WGS sequence"/>
</dbReference>
<dbReference type="InterPro" id="IPR001965">
    <property type="entry name" value="Znf_PHD"/>
</dbReference>
<feature type="compositionally biased region" description="Polar residues" evidence="5">
    <location>
        <begin position="1549"/>
        <end position="1564"/>
    </location>
</feature>
<dbReference type="InterPro" id="IPR011011">
    <property type="entry name" value="Znf_FYVE_PHD"/>
</dbReference>
<protein>
    <recommendedName>
        <fullName evidence="10">PHD and RING finger domain-containing protein 1</fullName>
    </recommendedName>
</protein>
<feature type="compositionally biased region" description="Basic and acidic residues" evidence="5">
    <location>
        <begin position="727"/>
        <end position="738"/>
    </location>
</feature>
<feature type="compositionally biased region" description="Polar residues" evidence="5">
    <location>
        <begin position="1502"/>
        <end position="1515"/>
    </location>
</feature>
<dbReference type="InterPro" id="IPR057031">
    <property type="entry name" value="SFR19-like_C"/>
</dbReference>
<feature type="region of interest" description="Disordered" evidence="5">
    <location>
        <begin position="674"/>
        <end position="873"/>
    </location>
</feature>
<dbReference type="InterPro" id="IPR047157">
    <property type="entry name" value="PHRF1/Atg35"/>
</dbReference>
<feature type="compositionally biased region" description="Basic and acidic residues" evidence="5">
    <location>
        <begin position="1019"/>
        <end position="1032"/>
    </location>
</feature>
<comment type="caution">
    <text evidence="8">The sequence shown here is derived from an EMBL/GenBank/DDBJ whole genome shotgun (WGS) entry which is preliminary data.</text>
</comment>
<dbReference type="PROSITE" id="PS01359">
    <property type="entry name" value="ZF_PHD_1"/>
    <property type="match status" value="1"/>
</dbReference>
<evidence type="ECO:0000313" key="9">
    <source>
        <dbReference type="Proteomes" id="UP001181693"/>
    </source>
</evidence>
<dbReference type="EMBL" id="DYDO01000010">
    <property type="protein sequence ID" value="DBA17296.1"/>
    <property type="molecule type" value="Genomic_DNA"/>
</dbReference>
<keyword evidence="2 4" id="KW-0863">Zinc-finger</keyword>
<feature type="compositionally biased region" description="Low complexity" evidence="5">
    <location>
        <begin position="566"/>
        <end position="596"/>
    </location>
</feature>
<feature type="compositionally biased region" description="Basic and acidic residues" evidence="5">
    <location>
        <begin position="1191"/>
        <end position="1207"/>
    </location>
</feature>
<feature type="region of interest" description="Disordered" evidence="5">
    <location>
        <begin position="1653"/>
        <end position="1687"/>
    </location>
</feature>
<dbReference type="Gene3D" id="3.30.40.10">
    <property type="entry name" value="Zinc/RING finger domain, C3HC4 (zinc finger)"/>
    <property type="match status" value="2"/>
</dbReference>
<feature type="region of interest" description="Disordered" evidence="5">
    <location>
        <begin position="964"/>
        <end position="1207"/>
    </location>
</feature>
<evidence type="ECO:0000256" key="4">
    <source>
        <dbReference type="PROSITE-ProRule" id="PRU00175"/>
    </source>
</evidence>
<feature type="region of interest" description="Disordered" evidence="5">
    <location>
        <begin position="321"/>
        <end position="390"/>
    </location>
</feature>
<gene>
    <name evidence="8" type="ORF">GDO54_002764</name>
</gene>
<evidence type="ECO:0000259" key="6">
    <source>
        <dbReference type="PROSITE" id="PS50016"/>
    </source>
</evidence>
<feature type="region of interest" description="Disordered" evidence="5">
    <location>
        <begin position="885"/>
        <end position="926"/>
    </location>
</feature>
<evidence type="ECO:0008006" key="10">
    <source>
        <dbReference type="Google" id="ProtNLM"/>
    </source>
</evidence>
<evidence type="ECO:0000256" key="1">
    <source>
        <dbReference type="ARBA" id="ARBA00022723"/>
    </source>
</evidence>
<evidence type="ECO:0000313" key="8">
    <source>
        <dbReference type="EMBL" id="DBA17296.1"/>
    </source>
</evidence>
<dbReference type="SUPFAM" id="SSF57850">
    <property type="entry name" value="RING/U-box"/>
    <property type="match status" value="1"/>
</dbReference>
<proteinExistence type="predicted"/>
<feature type="compositionally biased region" description="Basic and acidic residues" evidence="5">
    <location>
        <begin position="1159"/>
        <end position="1182"/>
    </location>
</feature>
<feature type="compositionally biased region" description="Low complexity" evidence="5">
    <location>
        <begin position="747"/>
        <end position="771"/>
    </location>
</feature>
<dbReference type="PROSITE" id="PS50089">
    <property type="entry name" value="ZF_RING_2"/>
    <property type="match status" value="1"/>
</dbReference>
<feature type="compositionally biased region" description="Polar residues" evidence="5">
    <location>
        <begin position="990"/>
        <end position="1002"/>
    </location>
</feature>
<feature type="compositionally biased region" description="Basic and acidic residues" evidence="5">
    <location>
        <begin position="635"/>
        <end position="651"/>
    </location>
</feature>
<dbReference type="CDD" id="cd16635">
    <property type="entry name" value="mRING-HC-C3HC3D_PHRF1"/>
    <property type="match status" value="1"/>
</dbReference>
<feature type="domain" description="RING-type" evidence="7">
    <location>
        <begin position="99"/>
        <end position="140"/>
    </location>
</feature>
<feature type="compositionally biased region" description="Basic residues" evidence="5">
    <location>
        <begin position="324"/>
        <end position="335"/>
    </location>
</feature>
<feature type="region of interest" description="Disordered" evidence="5">
    <location>
        <begin position="1438"/>
        <end position="1566"/>
    </location>
</feature>
<feature type="domain" description="PHD-type" evidence="6">
    <location>
        <begin position="175"/>
        <end position="225"/>
    </location>
</feature>
<keyword evidence="9" id="KW-1185">Reference proteome</keyword>
<feature type="region of interest" description="Disordered" evidence="5">
    <location>
        <begin position="515"/>
        <end position="596"/>
    </location>
</feature>
<feature type="compositionally biased region" description="Basic and acidic residues" evidence="5">
    <location>
        <begin position="1259"/>
        <end position="1284"/>
    </location>
</feature>
<feature type="region of interest" description="Disordered" evidence="5">
    <location>
        <begin position="1230"/>
        <end position="1380"/>
    </location>
</feature>
<dbReference type="CDD" id="cd15536">
    <property type="entry name" value="PHD_PHRF1"/>
    <property type="match status" value="1"/>
</dbReference>
<feature type="compositionally biased region" description="Low complexity" evidence="5">
    <location>
        <begin position="860"/>
        <end position="871"/>
    </location>
</feature>